<evidence type="ECO:0000313" key="7">
    <source>
        <dbReference type="Proteomes" id="UP001162162"/>
    </source>
</evidence>
<feature type="transmembrane region" description="Helical" evidence="5">
    <location>
        <begin position="474"/>
        <end position="497"/>
    </location>
</feature>
<keyword evidence="5" id="KW-1133">Transmembrane helix</keyword>
<feature type="chain" id="PRO_5043087392" description="UDP-glucuronosyltransferase" evidence="5">
    <location>
        <begin position="20"/>
        <end position="522"/>
    </location>
</feature>
<dbReference type="SUPFAM" id="SSF53756">
    <property type="entry name" value="UDP-Glycosyltransferase/glycogen phosphorylase"/>
    <property type="match status" value="1"/>
</dbReference>
<evidence type="ECO:0000256" key="2">
    <source>
        <dbReference type="ARBA" id="ARBA00022676"/>
    </source>
</evidence>
<dbReference type="GO" id="GO:0015020">
    <property type="term" value="F:glucuronosyltransferase activity"/>
    <property type="evidence" value="ECO:0007669"/>
    <property type="project" value="UniProtKB-EC"/>
</dbReference>
<dbReference type="InterPro" id="IPR002213">
    <property type="entry name" value="UDP_glucos_trans"/>
</dbReference>
<evidence type="ECO:0000256" key="4">
    <source>
        <dbReference type="RuleBase" id="RU003718"/>
    </source>
</evidence>
<evidence type="ECO:0000313" key="6">
    <source>
        <dbReference type="EMBL" id="KAJ8954680.1"/>
    </source>
</evidence>
<name>A0AAV8YVH2_9CUCU</name>
<dbReference type="EC" id="2.4.1.17" evidence="5"/>
<gene>
    <name evidence="6" type="ORF">NQ318_011372</name>
</gene>
<comment type="subcellular location">
    <subcellularLocation>
        <location evidence="5">Membrane</location>
        <topology evidence="5">Single-pass membrane protein</topology>
    </subcellularLocation>
</comment>
<dbReference type="PANTHER" id="PTHR48043:SF159">
    <property type="entry name" value="EG:EG0003.4 PROTEIN-RELATED"/>
    <property type="match status" value="1"/>
</dbReference>
<protein>
    <recommendedName>
        <fullName evidence="5">UDP-glucuronosyltransferase</fullName>
        <ecNumber evidence="5">2.4.1.17</ecNumber>
    </recommendedName>
</protein>
<feature type="signal peptide" evidence="5">
    <location>
        <begin position="1"/>
        <end position="19"/>
    </location>
</feature>
<keyword evidence="3 4" id="KW-0808">Transferase</keyword>
<organism evidence="6 7">
    <name type="scientific">Aromia moschata</name>
    <dbReference type="NCBI Taxonomy" id="1265417"/>
    <lineage>
        <taxon>Eukaryota</taxon>
        <taxon>Metazoa</taxon>
        <taxon>Ecdysozoa</taxon>
        <taxon>Arthropoda</taxon>
        <taxon>Hexapoda</taxon>
        <taxon>Insecta</taxon>
        <taxon>Pterygota</taxon>
        <taxon>Neoptera</taxon>
        <taxon>Endopterygota</taxon>
        <taxon>Coleoptera</taxon>
        <taxon>Polyphaga</taxon>
        <taxon>Cucujiformia</taxon>
        <taxon>Chrysomeloidea</taxon>
        <taxon>Cerambycidae</taxon>
        <taxon>Cerambycinae</taxon>
        <taxon>Callichromatini</taxon>
        <taxon>Aromia</taxon>
    </lineage>
</organism>
<dbReference type="Gene3D" id="3.40.50.2000">
    <property type="entry name" value="Glycogen Phosphorylase B"/>
    <property type="match status" value="1"/>
</dbReference>
<proteinExistence type="inferred from homology"/>
<comment type="caution">
    <text evidence="6">The sequence shown here is derived from an EMBL/GenBank/DDBJ whole genome shotgun (WGS) entry which is preliminary data.</text>
</comment>
<keyword evidence="5" id="KW-0472">Membrane</keyword>
<dbReference type="Proteomes" id="UP001162162">
    <property type="component" value="Unassembled WGS sequence"/>
</dbReference>
<evidence type="ECO:0000256" key="1">
    <source>
        <dbReference type="ARBA" id="ARBA00009995"/>
    </source>
</evidence>
<keyword evidence="2 4" id="KW-0328">Glycosyltransferase</keyword>
<comment type="similarity">
    <text evidence="1 4">Belongs to the UDP-glycosyltransferase family.</text>
</comment>
<dbReference type="PROSITE" id="PS51257">
    <property type="entry name" value="PROKAR_LIPOPROTEIN"/>
    <property type="match status" value="1"/>
</dbReference>
<evidence type="ECO:0000256" key="5">
    <source>
        <dbReference type="RuleBase" id="RU362059"/>
    </source>
</evidence>
<accession>A0AAV8YVH2</accession>
<dbReference type="CDD" id="cd03784">
    <property type="entry name" value="GT1_Gtf-like"/>
    <property type="match status" value="1"/>
</dbReference>
<dbReference type="GO" id="GO:0016020">
    <property type="term" value="C:membrane"/>
    <property type="evidence" value="ECO:0007669"/>
    <property type="project" value="UniProtKB-SubCell"/>
</dbReference>
<dbReference type="InterPro" id="IPR035595">
    <property type="entry name" value="UDP_glycos_trans_CS"/>
</dbReference>
<dbReference type="FunFam" id="3.40.50.2000:FF:000050">
    <property type="entry name" value="UDP-glucuronosyltransferase"/>
    <property type="match status" value="1"/>
</dbReference>
<evidence type="ECO:0000256" key="3">
    <source>
        <dbReference type="ARBA" id="ARBA00022679"/>
    </source>
</evidence>
<dbReference type="PANTHER" id="PTHR48043">
    <property type="entry name" value="EG:EG0003.4 PROTEIN-RELATED"/>
    <property type="match status" value="1"/>
</dbReference>
<dbReference type="Pfam" id="PF00201">
    <property type="entry name" value="UDPGT"/>
    <property type="match status" value="1"/>
</dbReference>
<keyword evidence="5" id="KW-0732">Signal</keyword>
<dbReference type="PROSITE" id="PS00375">
    <property type="entry name" value="UDPGT"/>
    <property type="match status" value="1"/>
</dbReference>
<dbReference type="EMBL" id="JAPWTK010000045">
    <property type="protein sequence ID" value="KAJ8954680.1"/>
    <property type="molecule type" value="Genomic_DNA"/>
</dbReference>
<comment type="catalytic activity">
    <reaction evidence="5">
        <text>glucuronate acceptor + UDP-alpha-D-glucuronate = acceptor beta-D-glucuronoside + UDP + H(+)</text>
        <dbReference type="Rhea" id="RHEA:21032"/>
        <dbReference type="ChEBI" id="CHEBI:15378"/>
        <dbReference type="ChEBI" id="CHEBI:58052"/>
        <dbReference type="ChEBI" id="CHEBI:58223"/>
        <dbReference type="ChEBI" id="CHEBI:132367"/>
        <dbReference type="ChEBI" id="CHEBI:132368"/>
        <dbReference type="EC" id="2.4.1.17"/>
    </reaction>
</comment>
<sequence>MMFKQVGLYVILLTSACESAKILGVFPIAMPSRYILGNALLRGLAEAGHDVTMVSPFTEKDPPKNGSWRDIVLTGITNEHQDYIRKFTKFQWLGQYASLSAMITPITASFISEPLLNHTNMQKLMKSGEKFDIVIVCQFLTEATKALSNLFDAHLIVFSSFRMNFMLNHLVGNPSLPSYEPELLSSFPPGMSFSQRVLNTLYKFVMNSLLHLFTYPINDRAVKKYFPSPFNQVDLNDALYNVSLILHNYHVSISSPLPHVPCIIDIGGIHIRPWKLPDDLQEFLDNAKEGVIYMSLGSNVNSKDLPLKSRTAILNTFSKLKLKVLWKWEDDVMPGQPPNVKIGKWLPQQDVLAHPNIKLFITQGGLLSIIETVYYGVPIIAIPFLADQPLNAYTAQKEGYGIVLLLKDLSEGKLSSLIEEILSNTKYTEEAKRRSTIMKDRQISPLDNAVYWVEYVIRHKGAKHLRVQYLDLAWYQYYLLDVFAFILIVILVACILLKISARCVRYILNKFIRNRFTKEKDE</sequence>
<reference evidence="6" key="1">
    <citation type="journal article" date="2023" name="Insect Mol. Biol.">
        <title>Genome sequencing provides insights into the evolution of gene families encoding plant cell wall-degrading enzymes in longhorned beetles.</title>
        <authorList>
            <person name="Shin N.R."/>
            <person name="Okamura Y."/>
            <person name="Kirsch R."/>
            <person name="Pauchet Y."/>
        </authorList>
    </citation>
    <scope>NUCLEOTIDE SEQUENCE</scope>
    <source>
        <strain evidence="6">AMC_N1</strain>
    </source>
</reference>
<keyword evidence="5" id="KW-0812">Transmembrane</keyword>
<dbReference type="InterPro" id="IPR050271">
    <property type="entry name" value="UDP-glycosyltransferase"/>
</dbReference>
<keyword evidence="7" id="KW-1185">Reference proteome</keyword>
<dbReference type="AlphaFoldDB" id="A0AAV8YVH2"/>